<dbReference type="EMBL" id="JAVFKD010000014">
    <property type="protein sequence ID" value="KAK5991330.1"/>
    <property type="molecule type" value="Genomic_DNA"/>
</dbReference>
<comment type="caution">
    <text evidence="1">The sequence shown here is derived from an EMBL/GenBank/DDBJ whole genome shotgun (WGS) entry which is preliminary data.</text>
</comment>
<dbReference type="Proteomes" id="UP001338125">
    <property type="component" value="Unassembled WGS sequence"/>
</dbReference>
<evidence type="ECO:0000313" key="2">
    <source>
        <dbReference type="Proteomes" id="UP001338125"/>
    </source>
</evidence>
<evidence type="ECO:0000313" key="1">
    <source>
        <dbReference type="EMBL" id="KAK5991330.1"/>
    </source>
</evidence>
<protein>
    <submittedName>
        <fullName evidence="1">Uncharacterized protein</fullName>
    </submittedName>
</protein>
<reference evidence="1 2" key="1">
    <citation type="submission" date="2024-01" db="EMBL/GenBank/DDBJ databases">
        <title>Complete genome of Cladobotryum mycophilum ATHUM6906.</title>
        <authorList>
            <person name="Christinaki A.C."/>
            <person name="Myridakis A.I."/>
            <person name="Kouvelis V.N."/>
        </authorList>
    </citation>
    <scope>NUCLEOTIDE SEQUENCE [LARGE SCALE GENOMIC DNA]</scope>
    <source>
        <strain evidence="1 2">ATHUM6906</strain>
    </source>
</reference>
<accession>A0ABR0SGS0</accession>
<sequence>MMWQWITSAVFDPPSINVRLLRDSAPLNQATHLQDVISKRPAELSAITSELISHVAADDLPPITLSIWMSVCKDPHAIITILCQPHNVIAQQYAITHLRKNLRDGRTFAKMWEAGGGATGFAEIASNLSIRNLRNLCTAFGNTSDAPGAPTSPRGLWQDDFLSQAKGLIYHRLEFSLQILDKFAKDENLFTRITSDKFLARIILPLAKRYSSKKGVALEKHDQFWHLIAQCLSKQQDLRAPYPGCQARLIFYCAKAWGYSTKRLTLAESFKILINSFSNGVIQDCGLDSLLYGIAPSLRYQTLRLFLQYAPGYGFDIDAVNTIDKTVTTVMSQETVFPASLFFSLPTRDALPLFERLYSTHPNFMFPRTSTQFPKCQLYQRYQLEGNKISDCELVRALLIHRIKDKGVLQMYKKGALNDLHLSELPMRMKATADADEGSTKGDWAVAALSLCVALRDLDLYAETLRWARRFNENQLAVERIYNQASLVTKEGIGLVAAMPLKPALEECCTDEIKDGIQKGNRILLLFLETAAMASREPIFNPWHWRPVSTLVWEVVKARLMSVDAFQDRHCLSHDEVFEIIWKPTIDTLLAMESLRSQRFKVPGHGDYLFKIFLAPLENHKEVKEAVGDYVDDWHAALKMYLRQSDGRNNNMTRFRKAWKHATTHLRKEGMSTEETTWFWAHHFKRAGVGELELDVDELKHLTIEPLFPVIEDNSRPAGWMSELRFRHVVSSSRHGKDNMTCLDAMLESKIRQNTSNYLRISIQRSQKLTTTTAGAVATAAFLALKSEYGLMPHSSTAFFPNTEVGRIPALHLD</sequence>
<gene>
    <name evidence="1" type="ORF">PT974_09611</name>
</gene>
<organism evidence="1 2">
    <name type="scientific">Cladobotryum mycophilum</name>
    <dbReference type="NCBI Taxonomy" id="491253"/>
    <lineage>
        <taxon>Eukaryota</taxon>
        <taxon>Fungi</taxon>
        <taxon>Dikarya</taxon>
        <taxon>Ascomycota</taxon>
        <taxon>Pezizomycotina</taxon>
        <taxon>Sordariomycetes</taxon>
        <taxon>Hypocreomycetidae</taxon>
        <taxon>Hypocreales</taxon>
        <taxon>Hypocreaceae</taxon>
        <taxon>Cladobotryum</taxon>
    </lineage>
</organism>
<keyword evidence="2" id="KW-1185">Reference proteome</keyword>
<proteinExistence type="predicted"/>
<name>A0ABR0SGS0_9HYPO</name>